<evidence type="ECO:0000313" key="2">
    <source>
        <dbReference type="Proteomes" id="UP000578112"/>
    </source>
</evidence>
<reference evidence="1 2" key="1">
    <citation type="submission" date="2020-08" db="EMBL/GenBank/DDBJ databases">
        <title>Sequencing the genomes of 1000 actinobacteria strains.</title>
        <authorList>
            <person name="Klenk H.-P."/>
        </authorList>
    </citation>
    <scope>NUCLEOTIDE SEQUENCE [LARGE SCALE GENOMIC DNA]</scope>
    <source>
        <strain evidence="1 2">DSM 43149</strain>
    </source>
</reference>
<proteinExistence type="predicted"/>
<gene>
    <name evidence="1" type="ORF">BJ971_002144</name>
</gene>
<dbReference type="EMBL" id="JACHNH010000001">
    <property type="protein sequence ID" value="MBB4761588.1"/>
    <property type="molecule type" value="Genomic_DNA"/>
</dbReference>
<dbReference type="RefSeq" id="WP_184992077.1">
    <property type="nucleotide sequence ID" value="NZ_BOMK01000001.1"/>
</dbReference>
<accession>A0A7W7MNZ4</accession>
<sequence>MRQRSPNVDEERAIRDTALREAWPYTDSRANYEIAARARTAQAEGRERAHA</sequence>
<protein>
    <submittedName>
        <fullName evidence="1">Uncharacterized protein</fullName>
    </submittedName>
</protein>
<organism evidence="1 2">
    <name type="scientific">Actinoplanes digitatis</name>
    <dbReference type="NCBI Taxonomy" id="1868"/>
    <lineage>
        <taxon>Bacteria</taxon>
        <taxon>Bacillati</taxon>
        <taxon>Actinomycetota</taxon>
        <taxon>Actinomycetes</taxon>
        <taxon>Micromonosporales</taxon>
        <taxon>Micromonosporaceae</taxon>
        <taxon>Actinoplanes</taxon>
    </lineage>
</organism>
<dbReference type="AlphaFoldDB" id="A0A7W7MNZ4"/>
<comment type="caution">
    <text evidence="1">The sequence shown here is derived from an EMBL/GenBank/DDBJ whole genome shotgun (WGS) entry which is preliminary data.</text>
</comment>
<keyword evidence="2" id="KW-1185">Reference proteome</keyword>
<evidence type="ECO:0000313" key="1">
    <source>
        <dbReference type="EMBL" id="MBB4761588.1"/>
    </source>
</evidence>
<name>A0A7W7MNZ4_9ACTN</name>
<dbReference type="Proteomes" id="UP000578112">
    <property type="component" value="Unassembled WGS sequence"/>
</dbReference>